<sequence length="140" mass="15341">MSGLNQFLWRSTRGWPEVVAAAEAVLARWNTVTEFITRTDQREHIWTVRHHSVAQPFMVLNADNLRGSVPRIGNPMPMLLLLGIGRQDPGAIEISFANGQKIDPARFEVADLTGLLPHATHAAHRKLAELLPPAGAGGKP</sequence>
<reference evidence="1 4" key="1">
    <citation type="submission" date="2016-08" db="EMBL/GenBank/DDBJ databases">
        <title>Candidatus Dactylopiibacterium carminicum genome sequence.</title>
        <authorList>
            <person name="Ramirez-Puebla S.T."/>
            <person name="Ormeno-Orrillo E."/>
            <person name="Vera-Ponce De Leon A."/>
            <person name="Luis L."/>
            <person name="Sanchez-Flores A."/>
            <person name="Monica R."/>
            <person name="Martinez-Romero E."/>
        </authorList>
    </citation>
    <scope>NUCLEOTIDE SEQUENCE [LARGE SCALE GENOMIC DNA]</scope>
    <source>
        <strain evidence="1">END1</strain>
    </source>
</reference>
<keyword evidence="4" id="KW-1185">Reference proteome</keyword>
<dbReference type="AlphaFoldDB" id="A0A272EWJ0"/>
<dbReference type="EMBL" id="NMRN01000007">
    <property type="protein sequence ID" value="PAS94426.1"/>
    <property type="molecule type" value="Genomic_DNA"/>
</dbReference>
<dbReference type="OrthoDB" id="9181070at2"/>
<name>A0A272EWJ0_9RHOO</name>
<dbReference type="Proteomes" id="UP000216107">
    <property type="component" value="Unassembled WGS sequence"/>
</dbReference>
<evidence type="ECO:0000313" key="4">
    <source>
        <dbReference type="Proteomes" id="UP000623509"/>
    </source>
</evidence>
<proteinExistence type="predicted"/>
<dbReference type="EMBL" id="MDUX01000011">
    <property type="protein sequence ID" value="KAF7599991.1"/>
    <property type="molecule type" value="Genomic_DNA"/>
</dbReference>
<comment type="caution">
    <text evidence="2">The sequence shown here is derived from an EMBL/GenBank/DDBJ whole genome shotgun (WGS) entry which is preliminary data.</text>
</comment>
<gene>
    <name evidence="1" type="ORF">BGI27_05245</name>
    <name evidence="2" type="ORF">CGU29_03695</name>
</gene>
<dbReference type="RefSeq" id="WP_095523853.1">
    <property type="nucleotide sequence ID" value="NZ_MDUX01000011.1"/>
</dbReference>
<protein>
    <submittedName>
        <fullName evidence="2">Uncharacterized protein</fullName>
    </submittedName>
</protein>
<evidence type="ECO:0000313" key="2">
    <source>
        <dbReference type="EMBL" id="PAS94426.1"/>
    </source>
</evidence>
<dbReference type="Proteomes" id="UP000623509">
    <property type="component" value="Unassembled WGS sequence"/>
</dbReference>
<accession>A0A272EWJ0</accession>
<organism evidence="2 3">
    <name type="scientific">Candidatus Dactylopiibacterium carminicum</name>
    <dbReference type="NCBI Taxonomy" id="857335"/>
    <lineage>
        <taxon>Bacteria</taxon>
        <taxon>Pseudomonadati</taxon>
        <taxon>Pseudomonadota</taxon>
        <taxon>Betaproteobacteria</taxon>
        <taxon>Rhodocyclales</taxon>
        <taxon>Rhodocyclaceae</taxon>
        <taxon>Candidatus Dactylopiibacterium</taxon>
    </lineage>
</organism>
<evidence type="ECO:0000313" key="1">
    <source>
        <dbReference type="EMBL" id="KAF7599991.1"/>
    </source>
</evidence>
<evidence type="ECO:0000313" key="3">
    <source>
        <dbReference type="Proteomes" id="UP000216107"/>
    </source>
</evidence>
<reference evidence="2 3" key="2">
    <citation type="submission" date="2017-07" db="EMBL/GenBank/DDBJ databases">
        <title>Candidatus Dactylopiibacterium carminicum, a nitrogen-fixing symbiont of the cochineal insect Dactylopius coccus and Dactylopius opuntiae (Hemiptera: Coccoidea: Dactylopiidae).</title>
        <authorList>
            <person name="Vera A."/>
        </authorList>
    </citation>
    <scope>NUCLEOTIDE SEQUENCE [LARGE SCALE GENOMIC DNA]</scope>
    <source>
        <strain evidence="2 3">NFDCM</strain>
    </source>
</reference>